<reference evidence="2 3" key="1">
    <citation type="submission" date="2017-03" db="EMBL/GenBank/DDBJ databases">
        <title>Genome of the blue death feigning beetle - Asbolus verrucosus.</title>
        <authorList>
            <person name="Rider S.D."/>
        </authorList>
    </citation>
    <scope>NUCLEOTIDE SEQUENCE [LARGE SCALE GENOMIC DNA]</scope>
    <source>
        <strain evidence="2">Butters</strain>
        <tissue evidence="2">Head and leg muscle</tissue>
    </source>
</reference>
<dbReference type="Proteomes" id="UP000292052">
    <property type="component" value="Unassembled WGS sequence"/>
</dbReference>
<feature type="compositionally biased region" description="Low complexity" evidence="1">
    <location>
        <begin position="45"/>
        <end position="65"/>
    </location>
</feature>
<name>A0A482W3T3_ASBVE</name>
<evidence type="ECO:0000313" key="3">
    <source>
        <dbReference type="Proteomes" id="UP000292052"/>
    </source>
</evidence>
<proteinExistence type="predicted"/>
<dbReference type="EMBL" id="QDEB01031442">
    <property type="protein sequence ID" value="RZC39780.1"/>
    <property type="molecule type" value="Genomic_DNA"/>
</dbReference>
<dbReference type="AlphaFoldDB" id="A0A482W3T3"/>
<evidence type="ECO:0000256" key="1">
    <source>
        <dbReference type="SAM" id="MobiDB-lite"/>
    </source>
</evidence>
<keyword evidence="3" id="KW-1185">Reference proteome</keyword>
<feature type="region of interest" description="Disordered" evidence="1">
    <location>
        <begin position="26"/>
        <end position="65"/>
    </location>
</feature>
<protein>
    <submittedName>
        <fullName evidence="2">Uncharacterized protein</fullName>
    </submittedName>
</protein>
<comment type="caution">
    <text evidence="2">The sequence shown here is derived from an EMBL/GenBank/DDBJ whole genome shotgun (WGS) entry which is preliminary data.</text>
</comment>
<organism evidence="2 3">
    <name type="scientific">Asbolus verrucosus</name>
    <name type="common">Desert ironclad beetle</name>
    <dbReference type="NCBI Taxonomy" id="1661398"/>
    <lineage>
        <taxon>Eukaryota</taxon>
        <taxon>Metazoa</taxon>
        <taxon>Ecdysozoa</taxon>
        <taxon>Arthropoda</taxon>
        <taxon>Hexapoda</taxon>
        <taxon>Insecta</taxon>
        <taxon>Pterygota</taxon>
        <taxon>Neoptera</taxon>
        <taxon>Endopterygota</taxon>
        <taxon>Coleoptera</taxon>
        <taxon>Polyphaga</taxon>
        <taxon>Cucujiformia</taxon>
        <taxon>Tenebrionidae</taxon>
        <taxon>Pimeliinae</taxon>
        <taxon>Asbolus</taxon>
    </lineage>
</organism>
<dbReference type="OrthoDB" id="6107953at2759"/>
<gene>
    <name evidence="2" type="ORF">BDFB_001110</name>
</gene>
<sequence>MATLTRSTSRTTPAYKEYVNFLEGYKNGRKDEGGENSDSGVSVKNFSLANSSNSTSSSSVNSDVTDFSKSSCIPYNTYLENSKNKKFNPVKPALDEKSTKKSEIFIEIKPRRSVSEVSKMFENKEGKLPPMNAKISSKVNIFEKQISTENKPKIAPKPSSPPPKIEIEVKIAPPVSHPPAPPMMNGVLTPPPPPPMMNVAPMTEVVSAPPPPPLPTASPKKVTSAPPPTMMKTQATLVNGPPVRHTVNNPNGVIPTTIDRNDPMVKKLVYGTLRGLYGAYHDKANDMMATLPKDRVKKSHGVQGIIEQIA</sequence>
<evidence type="ECO:0000313" key="2">
    <source>
        <dbReference type="EMBL" id="RZC39780.1"/>
    </source>
</evidence>
<accession>A0A482W3T3</accession>